<dbReference type="Proteomes" id="UP000281474">
    <property type="component" value="Unassembled WGS sequence"/>
</dbReference>
<protein>
    <submittedName>
        <fullName evidence="1">Uncharacterized protein</fullName>
    </submittedName>
</protein>
<organism evidence="1 2">
    <name type="scientific">Parashewanella curva</name>
    <dbReference type="NCBI Taxonomy" id="2338552"/>
    <lineage>
        <taxon>Bacteria</taxon>
        <taxon>Pseudomonadati</taxon>
        <taxon>Pseudomonadota</taxon>
        <taxon>Gammaproteobacteria</taxon>
        <taxon>Alteromonadales</taxon>
        <taxon>Shewanellaceae</taxon>
        <taxon>Parashewanella</taxon>
    </lineage>
</organism>
<name>A0A3L8PQZ6_9GAMM</name>
<evidence type="ECO:0000313" key="2">
    <source>
        <dbReference type="Proteomes" id="UP000281474"/>
    </source>
</evidence>
<keyword evidence="2" id="KW-1185">Reference proteome</keyword>
<dbReference type="PROSITE" id="PS51257">
    <property type="entry name" value="PROKAR_LIPOPROTEIN"/>
    <property type="match status" value="1"/>
</dbReference>
<dbReference type="OrthoDB" id="6247340at2"/>
<proteinExistence type="predicted"/>
<gene>
    <name evidence="1" type="ORF">D5018_20745</name>
</gene>
<dbReference type="AlphaFoldDB" id="A0A3L8PQZ6"/>
<sequence>MKFPTLFVTALCVIFLIGCNENSKTIVTKAIEAPIPPRVLSHEKYLAYTMVCADCNGSMQCDTTEQSVLSDEKGVFHFPENLKAELKQCPLIADVEMPISDTSNEMVKVKIASPAGCNQVTPLTSLMHHDMSLQQSAVEANEKFKREIITDMDACVDFLALKSNGTQEEKLEGEHLQEMAQHFMSSMQQIHNELNSIEGVKVTKKDKHHFAVHKYLSNIDIHTESINDKRYGKKTEVAPAQVNIASVSSADLSPSEINQQLAYLQALQNAKTLNVKEFFLGNDIRQEINTYADSEKNLVWVNNLNFTDSEIRQTLITQHRDYGQASPNVLPDKNISKQNGKFILSDFNNYYLKGDINLSQNPDSRELFTQLKNNHGMTFTNSSATNLQYVLTGKVAKVKGIDISAVFGLDGISSWHDAIISNGSILGRFLDQDDMEIYQLKETIYNPSILYPTQPEKKCSSLKPSGDQFPNLCNYLEIYHFTSGLNHLLQDRFIAKDVRIHANNDAEVADFLHIPDERGHNTAILYLSANNVHGPRPAYFWSKKDPTIGRDPAVGTDPAFFVGTAFPPAISPDTAGNFDNYRTSWSQKVIQGINVTSIIVPSDLQRKFSLPNKLHIAKIGDYYRFIDLREIGDVINRVGASRETHDVIIRGINKDKIKE</sequence>
<reference evidence="1 2" key="1">
    <citation type="submission" date="2018-09" db="EMBL/GenBank/DDBJ databases">
        <title>Phylogeny of the Shewanellaceae, and recommendation for two new genera, Pseudoshewanella and Parashewanella.</title>
        <authorList>
            <person name="Wang G."/>
        </authorList>
    </citation>
    <scope>NUCLEOTIDE SEQUENCE [LARGE SCALE GENOMIC DNA]</scope>
    <source>
        <strain evidence="1 2">C51</strain>
    </source>
</reference>
<dbReference type="RefSeq" id="WP_121840880.1">
    <property type="nucleotide sequence ID" value="NZ_ML014895.1"/>
</dbReference>
<evidence type="ECO:0000313" key="1">
    <source>
        <dbReference type="EMBL" id="RLV57776.1"/>
    </source>
</evidence>
<comment type="caution">
    <text evidence="1">The sequence shown here is derived from an EMBL/GenBank/DDBJ whole genome shotgun (WGS) entry which is preliminary data.</text>
</comment>
<accession>A0A3L8PQZ6</accession>
<dbReference type="EMBL" id="QZEI01000146">
    <property type="protein sequence ID" value="RLV57776.1"/>
    <property type="molecule type" value="Genomic_DNA"/>
</dbReference>